<evidence type="ECO:0000313" key="2">
    <source>
        <dbReference type="EMBL" id="CAK0897635.1"/>
    </source>
</evidence>
<name>A0ABN9XI53_9DINO</name>
<feature type="compositionally biased region" description="Polar residues" evidence="1">
    <location>
        <begin position="134"/>
        <end position="143"/>
    </location>
</feature>
<feature type="region of interest" description="Disordered" evidence="1">
    <location>
        <begin position="1"/>
        <end position="98"/>
    </location>
</feature>
<reference evidence="2" key="1">
    <citation type="submission" date="2023-10" db="EMBL/GenBank/DDBJ databases">
        <authorList>
            <person name="Chen Y."/>
            <person name="Shah S."/>
            <person name="Dougan E. K."/>
            <person name="Thang M."/>
            <person name="Chan C."/>
        </authorList>
    </citation>
    <scope>NUCLEOTIDE SEQUENCE [LARGE SCALE GENOMIC DNA]</scope>
</reference>
<evidence type="ECO:0000313" key="3">
    <source>
        <dbReference type="Proteomes" id="UP001189429"/>
    </source>
</evidence>
<keyword evidence="3" id="KW-1185">Reference proteome</keyword>
<gene>
    <name evidence="2" type="ORF">PCOR1329_LOCUS75776</name>
</gene>
<feature type="compositionally biased region" description="Basic and acidic residues" evidence="1">
    <location>
        <begin position="54"/>
        <end position="64"/>
    </location>
</feature>
<feature type="compositionally biased region" description="Basic and acidic residues" evidence="1">
    <location>
        <begin position="75"/>
        <end position="84"/>
    </location>
</feature>
<proteinExistence type="predicted"/>
<comment type="caution">
    <text evidence="2">The sequence shown here is derived from an EMBL/GenBank/DDBJ whole genome shotgun (WGS) entry which is preliminary data.</text>
</comment>
<protein>
    <submittedName>
        <fullName evidence="2">Uncharacterized protein</fullName>
    </submittedName>
</protein>
<evidence type="ECO:0000256" key="1">
    <source>
        <dbReference type="SAM" id="MobiDB-lite"/>
    </source>
</evidence>
<feature type="compositionally biased region" description="Low complexity" evidence="1">
    <location>
        <begin position="32"/>
        <end position="42"/>
    </location>
</feature>
<dbReference type="EMBL" id="CAUYUJ010020367">
    <property type="protein sequence ID" value="CAK0897635.1"/>
    <property type="molecule type" value="Genomic_DNA"/>
</dbReference>
<accession>A0ABN9XI53</accession>
<organism evidence="2 3">
    <name type="scientific">Prorocentrum cordatum</name>
    <dbReference type="NCBI Taxonomy" id="2364126"/>
    <lineage>
        <taxon>Eukaryota</taxon>
        <taxon>Sar</taxon>
        <taxon>Alveolata</taxon>
        <taxon>Dinophyceae</taxon>
        <taxon>Prorocentrales</taxon>
        <taxon>Prorocentraceae</taxon>
        <taxon>Prorocentrum</taxon>
    </lineage>
</organism>
<sequence length="248" mass="26278">MNVSPGEWKTAELAGTMRGAPARHGPGGRRGAAGAAASAPARQVPRGRSSQATRPREAAEHEKGPGTPPRTGRRSGRDEGERAVQTHARRAAPTGAEQGATGLCWWSRLTHGPERAEHSGAVRAAHWIRLRASGTKSASPQRSHSAEEERLGLGPRPPACTWAMRGLLKPGPDALLVEKVAAHQPQQRIRCRAPRAAGARTRPVLPSVASLRAAPRAAAERTCTRASGRSPAQFALPVRKCLRQLLGT</sequence>
<feature type="region of interest" description="Disordered" evidence="1">
    <location>
        <begin position="132"/>
        <end position="154"/>
    </location>
</feature>
<dbReference type="Proteomes" id="UP001189429">
    <property type="component" value="Unassembled WGS sequence"/>
</dbReference>